<evidence type="ECO:0000313" key="2">
    <source>
        <dbReference type="Proteomes" id="UP001060085"/>
    </source>
</evidence>
<keyword evidence="2" id="KW-1185">Reference proteome</keyword>
<sequence length="565" mass="65258">MNFIQGGRGGKEEKEGRKSTMDPEQTFIRVQERFSEMLTPRIRATLEYLHLLVAITLFCILVVMHANYVQQLTVDYRCLFRARCSIICDAVVLSIRSICEILNDYLINRCNCKNKRTSFVKLFSIPRFQNLGFSQLHLFLKHKIEHFFFLSLLHNEFYNLTIIWGFMKPGCSSELLEIETSDAQLIQIKEKSTLSLKDKEEDLCYLYSTSWHQNIRDFSVTFDMLPFLCWQVQSDRSNHSHISSAALWSQNEFEYDVISVPDKETNNGNQEVSHADADGPTLLSARLWLDWISHGAGRGNSLLKFWKNHDDALESQADGSAGSDDSLTPTDDVLKTNKDGSRGRFYISPKESVKAALVLLGRKWYRRISLVWRFAKRILGGLWVRVLLAIIQDIAGIHLNLDVPKWLKILHLDKLSSYADLCMLNPSIVAPISEFVFPVHISVQWLGKRSKLFEPTYVYTIEKGYFLLPEEARLKHNIRTINISISAWHPCFGNRWQQLLINRLVGYDTILMNSLLNSPGHGYLYNYQTKEFYNLTYAHKQPENSARFGVVEDEFKIEVFGIKVA</sequence>
<name>A0ACC0BHW4_CATRO</name>
<organism evidence="1 2">
    <name type="scientific">Catharanthus roseus</name>
    <name type="common">Madagascar periwinkle</name>
    <name type="synonym">Vinca rosea</name>
    <dbReference type="NCBI Taxonomy" id="4058"/>
    <lineage>
        <taxon>Eukaryota</taxon>
        <taxon>Viridiplantae</taxon>
        <taxon>Streptophyta</taxon>
        <taxon>Embryophyta</taxon>
        <taxon>Tracheophyta</taxon>
        <taxon>Spermatophyta</taxon>
        <taxon>Magnoliopsida</taxon>
        <taxon>eudicotyledons</taxon>
        <taxon>Gunneridae</taxon>
        <taxon>Pentapetalae</taxon>
        <taxon>asterids</taxon>
        <taxon>lamiids</taxon>
        <taxon>Gentianales</taxon>
        <taxon>Apocynaceae</taxon>
        <taxon>Rauvolfioideae</taxon>
        <taxon>Vinceae</taxon>
        <taxon>Catharanthinae</taxon>
        <taxon>Catharanthus</taxon>
    </lineage>
</organism>
<reference evidence="2" key="1">
    <citation type="journal article" date="2023" name="Nat. Plants">
        <title>Single-cell RNA sequencing provides a high-resolution roadmap for understanding the multicellular compartmentation of specialized metabolism.</title>
        <authorList>
            <person name="Sun S."/>
            <person name="Shen X."/>
            <person name="Li Y."/>
            <person name="Li Y."/>
            <person name="Wang S."/>
            <person name="Li R."/>
            <person name="Zhang H."/>
            <person name="Shen G."/>
            <person name="Guo B."/>
            <person name="Wei J."/>
            <person name="Xu J."/>
            <person name="St-Pierre B."/>
            <person name="Chen S."/>
            <person name="Sun C."/>
        </authorList>
    </citation>
    <scope>NUCLEOTIDE SEQUENCE [LARGE SCALE GENOMIC DNA]</scope>
</reference>
<dbReference type="Proteomes" id="UP001060085">
    <property type="component" value="Linkage Group LG03"/>
</dbReference>
<evidence type="ECO:0000313" key="1">
    <source>
        <dbReference type="EMBL" id="KAI5672173.1"/>
    </source>
</evidence>
<comment type="caution">
    <text evidence="1">The sequence shown here is derived from an EMBL/GenBank/DDBJ whole genome shotgun (WGS) entry which is preliminary data.</text>
</comment>
<protein>
    <submittedName>
        <fullName evidence="1">Uncharacterized protein</fullName>
    </submittedName>
</protein>
<proteinExistence type="predicted"/>
<accession>A0ACC0BHW4</accession>
<dbReference type="EMBL" id="CM044703">
    <property type="protein sequence ID" value="KAI5672173.1"/>
    <property type="molecule type" value="Genomic_DNA"/>
</dbReference>
<gene>
    <name evidence="1" type="ORF">M9H77_12537</name>
</gene>